<evidence type="ECO:0000259" key="11">
    <source>
        <dbReference type="PROSITE" id="PS51012"/>
    </source>
</evidence>
<evidence type="ECO:0000256" key="7">
    <source>
        <dbReference type="ARBA" id="ARBA00022989"/>
    </source>
</evidence>
<keyword evidence="5" id="KW-0997">Cell inner membrane</keyword>
<dbReference type="InterPro" id="IPR047817">
    <property type="entry name" value="ABC2_TM_bact-type"/>
</dbReference>
<dbReference type="Proteomes" id="UP000215086">
    <property type="component" value="Chromosome"/>
</dbReference>
<feature type="transmembrane region" description="Helical" evidence="9">
    <location>
        <begin position="111"/>
        <end position="135"/>
    </location>
</feature>
<reference evidence="12 13" key="1">
    <citation type="journal article" name="Front. Microbiol.">
        <title>Sugar Metabolism of the First Thermophilic Planctomycete Thermogutta terrifontis: Comparative Genomic and Transcriptomic Approaches.</title>
        <authorList>
            <person name="Elcheninov A.G."/>
            <person name="Menzel P."/>
            <person name="Gudbergsdottir S.R."/>
            <person name="Slesarev A.I."/>
            <person name="Kadnikov V.V."/>
            <person name="Krogh A."/>
            <person name="Bonch-Osmolovskaya E.A."/>
            <person name="Peng X."/>
            <person name="Kublanov I.V."/>
        </authorList>
    </citation>
    <scope>NUCLEOTIDE SEQUENCE [LARGE SCALE GENOMIC DNA]</scope>
    <source>
        <strain evidence="12 13">R1</strain>
    </source>
</reference>
<evidence type="ECO:0000256" key="1">
    <source>
        <dbReference type="ARBA" id="ARBA00004429"/>
    </source>
</evidence>
<dbReference type="KEGG" id="ttf:THTE_2376"/>
<gene>
    <name evidence="12" type="ORF">THTE_2376</name>
</gene>
<protein>
    <recommendedName>
        <fullName evidence="9">Transport permease protein</fullName>
    </recommendedName>
</protein>
<dbReference type="GO" id="GO:0140359">
    <property type="term" value="F:ABC-type transporter activity"/>
    <property type="evidence" value="ECO:0007669"/>
    <property type="project" value="InterPro"/>
</dbReference>
<dbReference type="Pfam" id="PF01061">
    <property type="entry name" value="ABC2_membrane"/>
    <property type="match status" value="1"/>
</dbReference>
<dbReference type="PANTHER" id="PTHR30413">
    <property type="entry name" value="INNER MEMBRANE TRANSPORT PERMEASE"/>
    <property type="match status" value="1"/>
</dbReference>
<evidence type="ECO:0000256" key="10">
    <source>
        <dbReference type="SAM" id="MobiDB-lite"/>
    </source>
</evidence>
<feature type="transmembrane region" description="Helical" evidence="9">
    <location>
        <begin position="223"/>
        <end position="246"/>
    </location>
</feature>
<keyword evidence="6 9" id="KW-0812">Transmembrane</keyword>
<accession>A0A286RG90</accession>
<dbReference type="AlphaFoldDB" id="A0A286RG90"/>
<organism evidence="12 13">
    <name type="scientific">Thermogutta terrifontis</name>
    <dbReference type="NCBI Taxonomy" id="1331910"/>
    <lineage>
        <taxon>Bacteria</taxon>
        <taxon>Pseudomonadati</taxon>
        <taxon>Planctomycetota</taxon>
        <taxon>Planctomycetia</taxon>
        <taxon>Pirellulales</taxon>
        <taxon>Thermoguttaceae</taxon>
        <taxon>Thermogutta</taxon>
    </lineage>
</organism>
<dbReference type="PANTHER" id="PTHR30413:SF8">
    <property type="entry name" value="TRANSPORT PERMEASE PROTEIN"/>
    <property type="match status" value="1"/>
</dbReference>
<feature type="transmembrane region" description="Helical" evidence="9">
    <location>
        <begin position="318"/>
        <end position="337"/>
    </location>
</feature>
<sequence length="348" mass="38681">MRKDPTASDSMSDELAAENDLPESDTPAAEHTAVVADELTTESLDLGEREDIIERPSSQPTSRPLAEDLPVTIIRPTSGWRALDLREVWRYRELMLTLAWREITIRYKQTFLGAAWAIIQPLMTTGIFSVLFGLLLGKGNEPSAGDVPYAVSTFCAMLPWQLFATSLNQSGNILIQYRSMITKIYFPRLILPMAAVLSSLVDFGIAFVALLAMMAFYGIFPGWAVLTLPFFVILAIMASLSVGLWLAALNAIYRDFRYVIPFIIQVGMFVSPVVYSMESIQGRLSPWAWTLYSLNPMAGVIEGFRWALLGTSHGPGPMLVLSTVATAIILVGGMFYFRRMERLFADVI</sequence>
<proteinExistence type="inferred from homology"/>
<evidence type="ECO:0000256" key="3">
    <source>
        <dbReference type="ARBA" id="ARBA00022448"/>
    </source>
</evidence>
<dbReference type="PROSITE" id="PS51012">
    <property type="entry name" value="ABC_TM2"/>
    <property type="match status" value="1"/>
</dbReference>
<evidence type="ECO:0000256" key="9">
    <source>
        <dbReference type="RuleBase" id="RU361157"/>
    </source>
</evidence>
<evidence type="ECO:0000313" key="12">
    <source>
        <dbReference type="EMBL" id="ASV74978.1"/>
    </source>
</evidence>
<keyword evidence="4 9" id="KW-1003">Cell membrane</keyword>
<dbReference type="GO" id="GO:0005886">
    <property type="term" value="C:plasma membrane"/>
    <property type="evidence" value="ECO:0007669"/>
    <property type="project" value="UniProtKB-SubCell"/>
</dbReference>
<dbReference type="EMBL" id="CP018477">
    <property type="protein sequence ID" value="ASV74978.1"/>
    <property type="molecule type" value="Genomic_DNA"/>
</dbReference>
<feature type="compositionally biased region" description="Acidic residues" evidence="10">
    <location>
        <begin position="11"/>
        <end position="23"/>
    </location>
</feature>
<evidence type="ECO:0000256" key="5">
    <source>
        <dbReference type="ARBA" id="ARBA00022519"/>
    </source>
</evidence>
<feature type="transmembrane region" description="Helical" evidence="9">
    <location>
        <begin position="258"/>
        <end position="277"/>
    </location>
</feature>
<keyword evidence="7 9" id="KW-1133">Transmembrane helix</keyword>
<dbReference type="RefSeq" id="WP_237260110.1">
    <property type="nucleotide sequence ID" value="NZ_CP018477.1"/>
</dbReference>
<evidence type="ECO:0000256" key="2">
    <source>
        <dbReference type="ARBA" id="ARBA00007783"/>
    </source>
</evidence>
<comment type="subcellular location">
    <subcellularLocation>
        <location evidence="1">Cell inner membrane</location>
        <topology evidence="1">Multi-pass membrane protein</topology>
    </subcellularLocation>
    <subcellularLocation>
        <location evidence="9">Cell membrane</location>
        <topology evidence="9">Multi-pass membrane protein</topology>
    </subcellularLocation>
</comment>
<keyword evidence="8 9" id="KW-0472">Membrane</keyword>
<dbReference type="GO" id="GO:0015920">
    <property type="term" value="P:lipopolysaccharide transport"/>
    <property type="evidence" value="ECO:0007669"/>
    <property type="project" value="TreeGrafter"/>
</dbReference>
<comment type="similarity">
    <text evidence="2 9">Belongs to the ABC-2 integral membrane protein family.</text>
</comment>
<feature type="domain" description="ABC transmembrane type-2" evidence="11">
    <location>
        <begin position="112"/>
        <end position="340"/>
    </location>
</feature>
<dbReference type="InterPro" id="IPR013525">
    <property type="entry name" value="ABC2_TM"/>
</dbReference>
<name>A0A286RG90_9BACT</name>
<evidence type="ECO:0000256" key="6">
    <source>
        <dbReference type="ARBA" id="ARBA00022692"/>
    </source>
</evidence>
<feature type="transmembrane region" description="Helical" evidence="9">
    <location>
        <begin position="189"/>
        <end position="217"/>
    </location>
</feature>
<feature type="transmembrane region" description="Helical" evidence="9">
    <location>
        <begin position="147"/>
        <end position="168"/>
    </location>
</feature>
<evidence type="ECO:0000256" key="8">
    <source>
        <dbReference type="ARBA" id="ARBA00023136"/>
    </source>
</evidence>
<keyword evidence="3 9" id="KW-0813">Transport</keyword>
<evidence type="ECO:0000313" key="13">
    <source>
        <dbReference type="Proteomes" id="UP000215086"/>
    </source>
</evidence>
<evidence type="ECO:0000256" key="4">
    <source>
        <dbReference type="ARBA" id="ARBA00022475"/>
    </source>
</evidence>
<keyword evidence="13" id="KW-1185">Reference proteome</keyword>
<feature type="region of interest" description="Disordered" evidence="10">
    <location>
        <begin position="1"/>
        <end position="65"/>
    </location>
</feature>